<comment type="caution">
    <text evidence="4">The sequence shown here is derived from an EMBL/GenBank/DDBJ whole genome shotgun (WGS) entry which is preliminary data.</text>
</comment>
<keyword evidence="5" id="KW-1185">Reference proteome</keyword>
<dbReference type="GO" id="GO:1902209">
    <property type="term" value="P:negative regulation of bacterial-type flagellum assembly"/>
    <property type="evidence" value="ECO:0007669"/>
    <property type="project" value="InterPro"/>
</dbReference>
<dbReference type="Proteomes" id="UP001176960">
    <property type="component" value="Unassembled WGS sequence"/>
</dbReference>
<evidence type="ECO:0000256" key="3">
    <source>
        <dbReference type="ARBA" id="ARBA00022884"/>
    </source>
</evidence>
<proteinExistence type="predicted"/>
<evidence type="ECO:0000256" key="2">
    <source>
        <dbReference type="ARBA" id="ARBA00022795"/>
    </source>
</evidence>
<dbReference type="GO" id="GO:0006402">
    <property type="term" value="P:mRNA catabolic process"/>
    <property type="evidence" value="ECO:0007669"/>
    <property type="project" value="InterPro"/>
</dbReference>
<name>A0AA35XX84_9PROT</name>
<keyword evidence="3" id="KW-0694">RNA-binding</keyword>
<evidence type="ECO:0000313" key="5">
    <source>
        <dbReference type="Proteomes" id="UP001176960"/>
    </source>
</evidence>
<dbReference type="GO" id="GO:0048027">
    <property type="term" value="F:mRNA 5'-UTR binding"/>
    <property type="evidence" value="ECO:0007669"/>
    <property type="project" value="InterPro"/>
</dbReference>
<evidence type="ECO:0000256" key="1">
    <source>
        <dbReference type="ARBA" id="ARBA00022491"/>
    </source>
</evidence>
<protein>
    <submittedName>
        <fullName evidence="4">Flagellar biosynthesis repressor FlbT</fullName>
    </submittedName>
</protein>
<keyword evidence="1" id="KW-0678">Repressor</keyword>
<dbReference type="EMBL" id="CATKSH010000020">
    <property type="protein sequence ID" value="CAI9121647.1"/>
    <property type="molecule type" value="Genomic_DNA"/>
</dbReference>
<keyword evidence="4" id="KW-0282">Flagellum</keyword>
<dbReference type="GO" id="GO:0044781">
    <property type="term" value="P:bacterial-type flagellum organization"/>
    <property type="evidence" value="ECO:0007669"/>
    <property type="project" value="UniProtKB-KW"/>
</dbReference>
<keyword evidence="4" id="KW-0966">Cell projection</keyword>
<organism evidence="4 5">
    <name type="scientific">Brytella acorum</name>
    <dbReference type="NCBI Taxonomy" id="2959299"/>
    <lineage>
        <taxon>Bacteria</taxon>
        <taxon>Pseudomonadati</taxon>
        <taxon>Pseudomonadota</taxon>
        <taxon>Alphaproteobacteria</taxon>
        <taxon>Acetobacterales</taxon>
        <taxon>Acetobacteraceae</taxon>
        <taxon>Brytella</taxon>
    </lineage>
</organism>
<dbReference type="Pfam" id="PF07378">
    <property type="entry name" value="FlbT"/>
    <property type="match status" value="1"/>
</dbReference>
<dbReference type="RefSeq" id="WP_289842857.1">
    <property type="nucleotide sequence ID" value="NZ_CATKSH010000020.1"/>
</dbReference>
<keyword evidence="4" id="KW-0969">Cilium</keyword>
<keyword evidence="2" id="KW-1005">Bacterial flagellum biogenesis</keyword>
<accession>A0AA35XX84</accession>
<reference evidence="4" key="1">
    <citation type="submission" date="2023-03" db="EMBL/GenBank/DDBJ databases">
        <authorList>
            <person name="Cleenwerck I."/>
        </authorList>
    </citation>
    <scope>NUCLEOTIDE SEQUENCE</scope>
    <source>
        <strain evidence="4">LMG 32879</strain>
    </source>
</reference>
<gene>
    <name evidence="4" type="ORF">LMG32879_002495</name>
</gene>
<dbReference type="InterPro" id="IPR009967">
    <property type="entry name" value="Flagellum_FlbT"/>
</dbReference>
<evidence type="ECO:0000313" key="4">
    <source>
        <dbReference type="EMBL" id="CAI9121647.1"/>
    </source>
</evidence>
<dbReference type="AlphaFoldDB" id="A0AA35XX84"/>
<sequence>MAGLGIRLAAGDKLVVNGAAIQFETDARITFVNHVNFLFGRQILAPDEAVTPARRIYFALQTAYVGTPEERCEALKSAEYFITAFAAETTSTYARALLTDALHAARDGRGYDALRFARRIIRHEDAVLAPRISDPAV</sequence>